<reference evidence="2" key="1">
    <citation type="journal article" date="2022" name="bioRxiv">
        <title>Sequencing and chromosome-scale assembly of the giantPleurodeles waltlgenome.</title>
        <authorList>
            <person name="Brown T."/>
            <person name="Elewa A."/>
            <person name="Iarovenko S."/>
            <person name="Subramanian E."/>
            <person name="Araus A.J."/>
            <person name="Petzold A."/>
            <person name="Susuki M."/>
            <person name="Suzuki K.-i.T."/>
            <person name="Hayashi T."/>
            <person name="Toyoda A."/>
            <person name="Oliveira C."/>
            <person name="Osipova E."/>
            <person name="Leigh N.D."/>
            <person name="Simon A."/>
            <person name="Yun M.H."/>
        </authorList>
    </citation>
    <scope>NUCLEOTIDE SEQUENCE</scope>
    <source>
        <strain evidence="2">20211129_DDA</strain>
        <tissue evidence="2">Liver</tissue>
    </source>
</reference>
<name>A0AAV7P153_PLEWA</name>
<comment type="caution">
    <text evidence="2">The sequence shown here is derived from an EMBL/GenBank/DDBJ whole genome shotgun (WGS) entry which is preliminary data.</text>
</comment>
<evidence type="ECO:0000256" key="1">
    <source>
        <dbReference type="SAM" id="MobiDB-lite"/>
    </source>
</evidence>
<gene>
    <name evidence="2" type="ORF">NDU88_000531</name>
</gene>
<accession>A0AAV7P153</accession>
<evidence type="ECO:0000313" key="2">
    <source>
        <dbReference type="EMBL" id="KAJ1122025.1"/>
    </source>
</evidence>
<feature type="region of interest" description="Disordered" evidence="1">
    <location>
        <begin position="100"/>
        <end position="176"/>
    </location>
</feature>
<evidence type="ECO:0000313" key="3">
    <source>
        <dbReference type="Proteomes" id="UP001066276"/>
    </source>
</evidence>
<organism evidence="2 3">
    <name type="scientific">Pleurodeles waltl</name>
    <name type="common">Iberian ribbed newt</name>
    <dbReference type="NCBI Taxonomy" id="8319"/>
    <lineage>
        <taxon>Eukaryota</taxon>
        <taxon>Metazoa</taxon>
        <taxon>Chordata</taxon>
        <taxon>Craniata</taxon>
        <taxon>Vertebrata</taxon>
        <taxon>Euteleostomi</taxon>
        <taxon>Amphibia</taxon>
        <taxon>Batrachia</taxon>
        <taxon>Caudata</taxon>
        <taxon>Salamandroidea</taxon>
        <taxon>Salamandridae</taxon>
        <taxon>Pleurodelinae</taxon>
        <taxon>Pleurodeles</taxon>
    </lineage>
</organism>
<keyword evidence="3" id="KW-1185">Reference proteome</keyword>
<dbReference type="AlphaFoldDB" id="A0AAV7P153"/>
<sequence>MPAVSAPGLPSRKEEFSLELHFKLKEFNDVLEDGRDGPVVQGRSVDCTSTERLSKTDFCWVDNVRTVPFIAKPRSGPVAPGFSAPPAHLRLSERRATLVLPGSGPQLTDTFPVRATPPPASPASQGCSPQAACLHASPRLHGVGQADGSRSPRLPRDPPVSAQSGPHGSPVPSQAP</sequence>
<proteinExistence type="predicted"/>
<protein>
    <submittedName>
        <fullName evidence="2">Uncharacterized protein</fullName>
    </submittedName>
</protein>
<dbReference type="Proteomes" id="UP001066276">
    <property type="component" value="Chromosome 7"/>
</dbReference>
<dbReference type="EMBL" id="JANPWB010000011">
    <property type="protein sequence ID" value="KAJ1122025.1"/>
    <property type="molecule type" value="Genomic_DNA"/>
</dbReference>